<sequence>MISRYVSEAEGYKSPTAIRLGIYNTPDAATLRRMEAVAQAMFDPLRAAFGRPLRVTSFYRSPALNQAVNGSPTSQHVRGEAIDMDGDATRLDNAELFDYVRRRLPFDQLIWEYGSARSPAWVHASYVTHRPNRGQVLRVLAGGSTLGVGARQPPW</sequence>
<dbReference type="Proteomes" id="UP001500567">
    <property type="component" value="Unassembled WGS sequence"/>
</dbReference>
<evidence type="ECO:0000259" key="1">
    <source>
        <dbReference type="Pfam" id="PF08291"/>
    </source>
</evidence>
<dbReference type="GO" id="GO:0004180">
    <property type="term" value="F:carboxypeptidase activity"/>
    <property type="evidence" value="ECO:0007669"/>
    <property type="project" value="UniProtKB-KW"/>
</dbReference>
<dbReference type="EMBL" id="BAABDJ010000007">
    <property type="protein sequence ID" value="GAA4003002.1"/>
    <property type="molecule type" value="Genomic_DNA"/>
</dbReference>
<gene>
    <name evidence="2" type="ORF">GCM10022408_13130</name>
</gene>
<dbReference type="Gene3D" id="3.30.1380.10">
    <property type="match status" value="1"/>
</dbReference>
<reference evidence="3" key="1">
    <citation type="journal article" date="2019" name="Int. J. Syst. Evol. Microbiol.">
        <title>The Global Catalogue of Microorganisms (GCM) 10K type strain sequencing project: providing services to taxonomists for standard genome sequencing and annotation.</title>
        <authorList>
            <consortium name="The Broad Institute Genomics Platform"/>
            <consortium name="The Broad Institute Genome Sequencing Center for Infectious Disease"/>
            <person name="Wu L."/>
            <person name="Ma J."/>
        </authorList>
    </citation>
    <scope>NUCLEOTIDE SEQUENCE [LARGE SCALE GENOMIC DNA]</scope>
    <source>
        <strain evidence="3">JCM 17224</strain>
    </source>
</reference>
<dbReference type="Pfam" id="PF08291">
    <property type="entry name" value="Peptidase_M15_3"/>
    <property type="match status" value="1"/>
</dbReference>
<dbReference type="InterPro" id="IPR013230">
    <property type="entry name" value="Peptidase_M15A_C"/>
</dbReference>
<dbReference type="RefSeq" id="WP_345071815.1">
    <property type="nucleotide sequence ID" value="NZ_BAABDJ010000007.1"/>
</dbReference>
<evidence type="ECO:0000313" key="2">
    <source>
        <dbReference type="EMBL" id="GAA4003002.1"/>
    </source>
</evidence>
<accession>A0ABP7RVT0</accession>
<dbReference type="SUPFAM" id="SSF55166">
    <property type="entry name" value="Hedgehog/DD-peptidase"/>
    <property type="match status" value="1"/>
</dbReference>
<evidence type="ECO:0000313" key="3">
    <source>
        <dbReference type="Proteomes" id="UP001500567"/>
    </source>
</evidence>
<protein>
    <submittedName>
        <fullName evidence="2">D-Ala-D-Ala carboxypeptidase family metallohydrolase</fullName>
    </submittedName>
</protein>
<name>A0ABP7RVT0_9BACT</name>
<keyword evidence="2" id="KW-0121">Carboxypeptidase</keyword>
<keyword evidence="2" id="KW-0378">Hydrolase</keyword>
<proteinExistence type="predicted"/>
<feature type="domain" description="Peptidase M15A C-terminal" evidence="1">
    <location>
        <begin position="17"/>
        <end position="123"/>
    </location>
</feature>
<keyword evidence="3" id="KW-1185">Reference proteome</keyword>
<comment type="caution">
    <text evidence="2">The sequence shown here is derived from an EMBL/GenBank/DDBJ whole genome shotgun (WGS) entry which is preliminary data.</text>
</comment>
<keyword evidence="2" id="KW-0645">Protease</keyword>
<organism evidence="2 3">
    <name type="scientific">Hymenobacter fastidiosus</name>
    <dbReference type="NCBI Taxonomy" id="486264"/>
    <lineage>
        <taxon>Bacteria</taxon>
        <taxon>Pseudomonadati</taxon>
        <taxon>Bacteroidota</taxon>
        <taxon>Cytophagia</taxon>
        <taxon>Cytophagales</taxon>
        <taxon>Hymenobacteraceae</taxon>
        <taxon>Hymenobacter</taxon>
    </lineage>
</organism>
<dbReference type="InterPro" id="IPR009045">
    <property type="entry name" value="Zn_M74/Hedgehog-like"/>
</dbReference>